<evidence type="ECO:0000259" key="4">
    <source>
        <dbReference type="PROSITE" id="PS50109"/>
    </source>
</evidence>
<dbReference type="Proteomes" id="UP000076079">
    <property type="component" value="Chromosome"/>
</dbReference>
<evidence type="ECO:0000313" key="6">
    <source>
        <dbReference type="Proteomes" id="UP000076079"/>
    </source>
</evidence>
<comment type="catalytic activity">
    <reaction evidence="1">
        <text>ATP + protein L-histidine = ADP + protein N-phospho-L-histidine.</text>
        <dbReference type="EC" id="2.7.13.3"/>
    </reaction>
</comment>
<accession>A0A143PL57</accession>
<keyword evidence="5" id="KW-0808">Transferase</keyword>
<reference evidence="5 6" key="1">
    <citation type="journal article" date="2016" name="Genome Announc.">
        <title>First Complete Genome Sequence of a Subdivision 6 Acidobacterium Strain.</title>
        <authorList>
            <person name="Huang S."/>
            <person name="Vieira S."/>
            <person name="Bunk B."/>
            <person name="Riedel T."/>
            <person name="Sproer C."/>
            <person name="Overmann J."/>
        </authorList>
    </citation>
    <scope>NUCLEOTIDE SEQUENCE [LARGE SCALE GENOMIC DNA]</scope>
    <source>
        <strain evidence="6">DSM 100886 HEG_-6_39</strain>
    </source>
</reference>
<gene>
    <name evidence="5" type="primary">kinE_1</name>
    <name evidence="5" type="ORF">LuPra_01699</name>
</gene>
<dbReference type="PANTHER" id="PTHR43547">
    <property type="entry name" value="TWO-COMPONENT HISTIDINE KINASE"/>
    <property type="match status" value="1"/>
</dbReference>
<dbReference type="Pfam" id="PF02518">
    <property type="entry name" value="HATPase_c"/>
    <property type="match status" value="1"/>
</dbReference>
<organism evidence="5 6">
    <name type="scientific">Luteitalea pratensis</name>
    <dbReference type="NCBI Taxonomy" id="1855912"/>
    <lineage>
        <taxon>Bacteria</taxon>
        <taxon>Pseudomonadati</taxon>
        <taxon>Acidobacteriota</taxon>
        <taxon>Vicinamibacteria</taxon>
        <taxon>Vicinamibacterales</taxon>
        <taxon>Vicinamibacteraceae</taxon>
        <taxon>Luteitalea</taxon>
    </lineage>
</organism>
<name>A0A143PL57_LUTPR</name>
<keyword evidence="5" id="KW-0418">Kinase</keyword>
<dbReference type="InterPro" id="IPR036890">
    <property type="entry name" value="HATPase_C_sf"/>
</dbReference>
<dbReference type="PRINTS" id="PR00344">
    <property type="entry name" value="BCTRLSENSOR"/>
</dbReference>
<dbReference type="PATRIC" id="fig|1813736.3.peg.1771"/>
<sequence length="362" mass="38958">MLHEFLTLNRDSLIDLTCLAAARRPDMAVRVDALWNGVPLFLTQLSETLRLEMTAEPFSSVAIQESATKHGADLWALGFTISEVVHVYGDICQAVTQLAERQFAPITVQEFRVLNRSLDAAIANAVTEYSRITADRTSRAETERLGQLAHELRNHAHTALLSFAVLKGGAVAVNGSTATVLGRSLMSLRGLIDSTISEVRLAAPVKARERTVLRDFLTDVIASASLLAEHHGATLAMESVDSALAIDADPQLLASALMNLLQNAFKFSRPGGHVVVRARAADFRVTIEIEDECGGIVEDDILFRAFSKRHGQDRSGLGLGLSIARHAVQAHGGDIQVRNLPGKGCVFAVDLPVAECPTAALA</sequence>
<dbReference type="EC" id="2.7.13.3" evidence="2"/>
<dbReference type="SMART" id="SM00387">
    <property type="entry name" value="HATPase_c"/>
    <property type="match status" value="1"/>
</dbReference>
<proteinExistence type="predicted"/>
<dbReference type="Gene3D" id="3.30.565.10">
    <property type="entry name" value="Histidine kinase-like ATPase, C-terminal domain"/>
    <property type="match status" value="1"/>
</dbReference>
<evidence type="ECO:0000256" key="2">
    <source>
        <dbReference type="ARBA" id="ARBA00012438"/>
    </source>
</evidence>
<evidence type="ECO:0000256" key="3">
    <source>
        <dbReference type="ARBA" id="ARBA00022553"/>
    </source>
</evidence>
<reference evidence="6" key="2">
    <citation type="submission" date="2016-04" db="EMBL/GenBank/DDBJ databases">
        <title>First Complete Genome Sequence of a Subdivision 6 Acidobacterium.</title>
        <authorList>
            <person name="Huang S."/>
            <person name="Vieira S."/>
            <person name="Bunk B."/>
            <person name="Riedel T."/>
            <person name="Sproeer C."/>
            <person name="Overmann J."/>
        </authorList>
    </citation>
    <scope>NUCLEOTIDE SEQUENCE [LARGE SCALE GENOMIC DNA]</scope>
    <source>
        <strain evidence="6">DSM 100886 HEG_-6_39</strain>
    </source>
</reference>
<keyword evidence="6" id="KW-1185">Reference proteome</keyword>
<feature type="domain" description="Histidine kinase" evidence="4">
    <location>
        <begin position="147"/>
        <end position="355"/>
    </location>
</feature>
<dbReference type="PANTHER" id="PTHR43547:SF2">
    <property type="entry name" value="HYBRID SIGNAL TRANSDUCTION HISTIDINE KINASE C"/>
    <property type="match status" value="1"/>
</dbReference>
<dbReference type="InterPro" id="IPR005467">
    <property type="entry name" value="His_kinase_dom"/>
</dbReference>
<protein>
    <recommendedName>
        <fullName evidence="2">histidine kinase</fullName>
        <ecNumber evidence="2">2.7.13.3</ecNumber>
    </recommendedName>
</protein>
<evidence type="ECO:0000256" key="1">
    <source>
        <dbReference type="ARBA" id="ARBA00000085"/>
    </source>
</evidence>
<dbReference type="AlphaFoldDB" id="A0A143PL57"/>
<keyword evidence="3" id="KW-0597">Phosphoprotein</keyword>
<evidence type="ECO:0000313" key="5">
    <source>
        <dbReference type="EMBL" id="AMY08499.1"/>
    </source>
</evidence>
<dbReference type="GO" id="GO:0000155">
    <property type="term" value="F:phosphorelay sensor kinase activity"/>
    <property type="evidence" value="ECO:0007669"/>
    <property type="project" value="TreeGrafter"/>
</dbReference>
<dbReference type="PROSITE" id="PS50109">
    <property type="entry name" value="HIS_KIN"/>
    <property type="match status" value="1"/>
</dbReference>
<dbReference type="EMBL" id="CP015136">
    <property type="protein sequence ID" value="AMY08499.1"/>
    <property type="molecule type" value="Genomic_DNA"/>
</dbReference>
<dbReference type="SUPFAM" id="SSF55874">
    <property type="entry name" value="ATPase domain of HSP90 chaperone/DNA topoisomerase II/histidine kinase"/>
    <property type="match status" value="1"/>
</dbReference>
<dbReference type="InterPro" id="IPR003594">
    <property type="entry name" value="HATPase_dom"/>
</dbReference>
<dbReference type="CDD" id="cd00075">
    <property type="entry name" value="HATPase"/>
    <property type="match status" value="1"/>
</dbReference>
<dbReference type="InterPro" id="IPR004358">
    <property type="entry name" value="Sig_transdc_His_kin-like_C"/>
</dbReference>
<dbReference type="STRING" id="1855912.LuPra_01699"/>
<dbReference type="KEGG" id="abac:LuPra_01699"/>